<reference evidence="2 3" key="1">
    <citation type="journal article" date="2020" name="Int. J. Syst. Evol. Microbiol.">
        <title>Veillonella nakazawae sp. nov., an anaerobic gram-negative coccus isolated from the oral cavity of Japanese children.</title>
        <authorList>
            <person name="Mashima I."/>
            <person name="Theodorea C.F."/>
            <person name="Djais A.A."/>
            <person name="Kunihiro T."/>
            <person name="Kawamura Y."/>
            <person name="Otomo M."/>
            <person name="Saitoh M."/>
            <person name="Tamai R."/>
            <person name="Kiyoura Y."/>
        </authorList>
    </citation>
    <scope>NUCLEOTIDE SEQUENCE [LARGE SCALE GENOMIC DNA]</scope>
    <source>
        <strain evidence="2 3">T1-7</strain>
    </source>
</reference>
<dbReference type="RefSeq" id="WP_178885469.1">
    <property type="nucleotide sequence ID" value="NZ_AP022321.1"/>
</dbReference>
<organism evidence="2 3">
    <name type="scientific">Veillonella nakazawae</name>
    <dbReference type="NCBI Taxonomy" id="2682456"/>
    <lineage>
        <taxon>Bacteria</taxon>
        <taxon>Bacillati</taxon>
        <taxon>Bacillota</taxon>
        <taxon>Negativicutes</taxon>
        <taxon>Veillonellales</taxon>
        <taxon>Veillonellaceae</taxon>
        <taxon>Veillonella</taxon>
    </lineage>
</organism>
<evidence type="ECO:0000256" key="1">
    <source>
        <dbReference type="SAM" id="Phobius"/>
    </source>
</evidence>
<dbReference type="EMBL" id="AP022321">
    <property type="protein sequence ID" value="BBU34978.1"/>
    <property type="molecule type" value="Genomic_DNA"/>
</dbReference>
<sequence>MYRIKYHLNNISRLEYFIVLVLLLEIIVLVWGYSYIIPFFSEAFFGTLTPVIKKIIEIISDRRRISVEAKVLNGEAAINKYILEFFDRASTVEIVSHDASWIESSVDVQKEIKRLVKKSKTVDIWVGKKVNGSKFKNLGMNVKNYNSDTYKPNARFTIINRGRAGAEQLAISTGTNKEHEIYIFNNSDHPYMIALAKDILYLLEGDDRD</sequence>
<keyword evidence="1" id="KW-0812">Transmembrane</keyword>
<keyword evidence="1" id="KW-1133">Transmembrane helix</keyword>
<dbReference type="Proteomes" id="UP000509249">
    <property type="component" value="Chromosome"/>
</dbReference>
<evidence type="ECO:0000313" key="3">
    <source>
        <dbReference type="Proteomes" id="UP000509249"/>
    </source>
</evidence>
<name>A0ABM7HD86_9FIRM</name>
<evidence type="ECO:0000313" key="2">
    <source>
        <dbReference type="EMBL" id="BBU34978.1"/>
    </source>
</evidence>
<feature type="transmembrane region" description="Helical" evidence="1">
    <location>
        <begin position="16"/>
        <end position="36"/>
    </location>
</feature>
<protein>
    <submittedName>
        <fullName evidence="2">Uncharacterized protein</fullName>
    </submittedName>
</protein>
<keyword evidence="1" id="KW-0472">Membrane</keyword>
<accession>A0ABM7HD86</accession>
<keyword evidence="3" id="KW-1185">Reference proteome</keyword>
<proteinExistence type="predicted"/>
<gene>
    <name evidence="2" type="ORF">VEIT17_14240</name>
</gene>